<dbReference type="Pfam" id="PF17676">
    <property type="entry name" value="Peptidase_S66C"/>
    <property type="match status" value="1"/>
</dbReference>
<evidence type="ECO:0000256" key="2">
    <source>
        <dbReference type="ARBA" id="ARBA00022801"/>
    </source>
</evidence>
<feature type="active site" description="Charge relay system" evidence="3">
    <location>
        <position position="220"/>
    </location>
</feature>
<organism evidence="6 7">
    <name type="scientific">Anaerorhabdus furcosa</name>
    <dbReference type="NCBI Taxonomy" id="118967"/>
    <lineage>
        <taxon>Bacteria</taxon>
        <taxon>Bacillati</taxon>
        <taxon>Bacillota</taxon>
        <taxon>Erysipelotrichia</taxon>
        <taxon>Erysipelotrichales</taxon>
        <taxon>Erysipelotrichaceae</taxon>
        <taxon>Anaerorhabdus</taxon>
    </lineage>
</organism>
<feature type="domain" description="LD-carboxypeptidase C-terminal" evidence="5">
    <location>
        <begin position="182"/>
        <end position="300"/>
    </location>
</feature>
<feature type="domain" description="LD-carboxypeptidase N-terminal" evidence="4">
    <location>
        <begin position="13"/>
        <end position="134"/>
    </location>
</feature>
<dbReference type="InterPro" id="IPR027461">
    <property type="entry name" value="Carboxypeptidase_A_C_sf"/>
</dbReference>
<dbReference type="InterPro" id="IPR040449">
    <property type="entry name" value="Peptidase_S66_N"/>
</dbReference>
<keyword evidence="6" id="KW-0121">Carboxypeptidase</keyword>
<evidence type="ECO:0000313" key="7">
    <source>
        <dbReference type="Proteomes" id="UP000243297"/>
    </source>
</evidence>
<dbReference type="OrthoDB" id="9807329at2"/>
<feature type="active site" description="Nucleophile" evidence="3">
    <location>
        <position position="114"/>
    </location>
</feature>
<feature type="active site" description="Charge relay system" evidence="3">
    <location>
        <position position="285"/>
    </location>
</feature>
<evidence type="ECO:0000313" key="6">
    <source>
        <dbReference type="EMBL" id="SJZ64943.1"/>
    </source>
</evidence>
<evidence type="ECO:0000256" key="3">
    <source>
        <dbReference type="PIRSR" id="PIRSR028757-1"/>
    </source>
</evidence>
<dbReference type="InterPro" id="IPR029062">
    <property type="entry name" value="Class_I_gatase-like"/>
</dbReference>
<proteinExistence type="inferred from homology"/>
<comment type="similarity">
    <text evidence="1">Belongs to the peptidase S66 family.</text>
</comment>
<dbReference type="RefSeq" id="WP_078711617.1">
    <property type="nucleotide sequence ID" value="NZ_FUWY01000003.1"/>
</dbReference>
<evidence type="ECO:0000256" key="1">
    <source>
        <dbReference type="ARBA" id="ARBA00010233"/>
    </source>
</evidence>
<keyword evidence="6" id="KW-0645">Protease</keyword>
<dbReference type="CDD" id="cd07062">
    <property type="entry name" value="Peptidase_S66_mccF_like"/>
    <property type="match status" value="1"/>
</dbReference>
<dbReference type="EMBL" id="FUWY01000003">
    <property type="protein sequence ID" value="SJZ64943.1"/>
    <property type="molecule type" value="Genomic_DNA"/>
</dbReference>
<dbReference type="GO" id="GO:0004180">
    <property type="term" value="F:carboxypeptidase activity"/>
    <property type="evidence" value="ECO:0007669"/>
    <property type="project" value="UniProtKB-KW"/>
</dbReference>
<evidence type="ECO:0000259" key="4">
    <source>
        <dbReference type="Pfam" id="PF02016"/>
    </source>
</evidence>
<name>A0A1T4MDD3_9FIRM</name>
<gene>
    <name evidence="6" type="ORF">SAMN02745191_1206</name>
</gene>
<dbReference type="Gene3D" id="3.40.50.10740">
    <property type="entry name" value="Class I glutamine amidotransferase-like"/>
    <property type="match status" value="1"/>
</dbReference>
<dbReference type="SUPFAM" id="SSF141986">
    <property type="entry name" value="LD-carboxypeptidase A C-terminal domain-like"/>
    <property type="match status" value="1"/>
</dbReference>
<accession>A0A1T4MDD3</accession>
<keyword evidence="7" id="KW-1185">Reference proteome</keyword>
<dbReference type="SUPFAM" id="SSF52317">
    <property type="entry name" value="Class I glutamine amidotransferase-like"/>
    <property type="match status" value="1"/>
</dbReference>
<dbReference type="InterPro" id="IPR040921">
    <property type="entry name" value="Peptidase_S66C"/>
</dbReference>
<keyword evidence="2" id="KW-0378">Hydrolase</keyword>
<dbReference type="Gene3D" id="3.50.30.60">
    <property type="entry name" value="LD-carboxypeptidase A C-terminal domain-like"/>
    <property type="match status" value="1"/>
</dbReference>
<sequence length="315" mass="35785">MRYPQFIKENATIGIVAPSFGVSGTPYYENYIIAKKSLEEKGFKLVECPSIYNLKKAQSNLPEIRAKELMNFYADDSIDFLWSCAGGEIMNEILPYLDFKQIKEMKPKWFIGYSDNTCFVHPLATCANTASIYGMCVSEYNTLQLKAASDALLDLLMGKQNKFEQFLDEPTYTIPSGDLHFEGRLLGGCMEVLVNLLQTRFDETLAFKEQYCNDVILYVEAYEYNTLGVKRVLWQLNELGYLSNLKGLMIGKLNNAEPAFDVTISDALNDLNLNVPIVYDVEIGHTYPTIPMVNGAYAKVSVENSKFFIEYDFTR</sequence>
<dbReference type="Pfam" id="PF02016">
    <property type="entry name" value="Peptidase_S66"/>
    <property type="match status" value="1"/>
</dbReference>
<reference evidence="7" key="1">
    <citation type="submission" date="2017-02" db="EMBL/GenBank/DDBJ databases">
        <authorList>
            <person name="Varghese N."/>
            <person name="Submissions S."/>
        </authorList>
    </citation>
    <scope>NUCLEOTIDE SEQUENCE [LARGE SCALE GENOMIC DNA]</scope>
    <source>
        <strain evidence="7">ATCC 25662</strain>
    </source>
</reference>
<dbReference type="PIRSF" id="PIRSF028757">
    <property type="entry name" value="LD-carboxypeptidase"/>
    <property type="match status" value="1"/>
</dbReference>
<dbReference type="STRING" id="118967.SAMN02745191_1206"/>
<dbReference type="InterPro" id="IPR027478">
    <property type="entry name" value="LdcA_N"/>
</dbReference>
<dbReference type="AlphaFoldDB" id="A0A1T4MDD3"/>
<dbReference type="PANTHER" id="PTHR30237">
    <property type="entry name" value="MURAMOYLTETRAPEPTIDE CARBOXYPEPTIDASE"/>
    <property type="match status" value="1"/>
</dbReference>
<dbReference type="Proteomes" id="UP000243297">
    <property type="component" value="Unassembled WGS sequence"/>
</dbReference>
<evidence type="ECO:0000259" key="5">
    <source>
        <dbReference type="Pfam" id="PF17676"/>
    </source>
</evidence>
<dbReference type="InterPro" id="IPR003507">
    <property type="entry name" value="S66_fam"/>
</dbReference>
<protein>
    <submittedName>
        <fullName evidence="6">Muramoyltetrapeptide carboxypeptidase LdcA (Peptidoglycan recycling)</fullName>
    </submittedName>
</protein>